<dbReference type="Gene3D" id="2.60.40.1510">
    <property type="entry name" value="ntegrin, alpha v. Chain A, domain 3"/>
    <property type="match status" value="2"/>
</dbReference>
<comment type="similarity">
    <text evidence="2 17">Belongs to the integrin beta chain family.</text>
</comment>
<evidence type="ECO:0000256" key="12">
    <source>
        <dbReference type="ARBA" id="ARBA00022989"/>
    </source>
</evidence>
<dbReference type="SUPFAM" id="SSF53300">
    <property type="entry name" value="vWA-like"/>
    <property type="match status" value="2"/>
</dbReference>
<protein>
    <recommendedName>
        <fullName evidence="17">Integrin beta</fullName>
    </recommendedName>
</protein>
<dbReference type="Proteomes" id="UP000005408">
    <property type="component" value="Unassembled WGS sequence"/>
</dbReference>
<evidence type="ECO:0000256" key="5">
    <source>
        <dbReference type="ARBA" id="ARBA00022692"/>
    </source>
</evidence>
<evidence type="ECO:0000256" key="3">
    <source>
        <dbReference type="ARBA" id="ARBA00022475"/>
    </source>
</evidence>
<keyword evidence="13 17" id="KW-0401">Integrin</keyword>
<keyword evidence="23" id="KW-1185">Reference proteome</keyword>
<dbReference type="Gene3D" id="2.10.25.10">
    <property type="entry name" value="Laminin"/>
    <property type="match status" value="4"/>
</dbReference>
<evidence type="ECO:0000256" key="1">
    <source>
        <dbReference type="ARBA" id="ARBA00004251"/>
    </source>
</evidence>
<evidence type="ECO:0000256" key="11">
    <source>
        <dbReference type="ARBA" id="ARBA00022889"/>
    </source>
</evidence>
<feature type="domain" description="EGF-like" evidence="19">
    <location>
        <begin position="1194"/>
        <end position="1231"/>
    </location>
</feature>
<dbReference type="SUPFAM" id="SSF69179">
    <property type="entry name" value="Integrin domains"/>
    <property type="match status" value="2"/>
</dbReference>
<feature type="domain" description="Integrin beta subunit VWA" evidence="20">
    <location>
        <begin position="766"/>
        <end position="1193"/>
    </location>
</feature>
<dbReference type="FunFam" id="2.10.25.10:FF:000043">
    <property type="entry name" value="Integrin beta"/>
    <property type="match status" value="1"/>
</dbReference>
<evidence type="ECO:0000256" key="18">
    <source>
        <dbReference type="SAM" id="Phobius"/>
    </source>
</evidence>
<keyword evidence="7" id="KW-0732">Signal</keyword>
<dbReference type="PANTHER" id="PTHR10082">
    <property type="entry name" value="INTEGRIN BETA SUBUNIT"/>
    <property type="match status" value="1"/>
</dbReference>
<accession>A0A8W8MBU6</accession>
<name>A0A8W8MBU6_MAGGI</name>
<dbReference type="InterPro" id="IPR013111">
    <property type="entry name" value="EGF_extracell"/>
</dbReference>
<feature type="domain" description="EGF-like" evidence="19">
    <location>
        <begin position="1241"/>
        <end position="1272"/>
    </location>
</feature>
<reference evidence="22" key="1">
    <citation type="submission" date="2022-08" db="UniProtKB">
        <authorList>
            <consortium name="EnsemblMetazoa"/>
        </authorList>
    </citation>
    <scope>IDENTIFICATION</scope>
    <source>
        <strain evidence="22">05x7-T-G4-1.051#20</strain>
    </source>
</reference>
<dbReference type="FunFam" id="2.10.25.10:FF:000075">
    <property type="entry name" value="Integrin beta"/>
    <property type="match status" value="1"/>
</dbReference>
<dbReference type="Pfam" id="PF07974">
    <property type="entry name" value="EGF_2"/>
    <property type="match status" value="2"/>
</dbReference>
<dbReference type="InterPro" id="IPR000742">
    <property type="entry name" value="EGF"/>
</dbReference>
<dbReference type="InterPro" id="IPR036465">
    <property type="entry name" value="vWFA_dom_sf"/>
</dbReference>
<evidence type="ECO:0000259" key="21">
    <source>
        <dbReference type="SMART" id="SM01242"/>
    </source>
</evidence>
<dbReference type="InterPro" id="IPR036349">
    <property type="entry name" value="Integrin_bsu_tail_dom_sf"/>
</dbReference>
<dbReference type="SUPFAM" id="SSF57196">
    <property type="entry name" value="EGF/Laminin"/>
    <property type="match status" value="4"/>
</dbReference>
<evidence type="ECO:0000313" key="23">
    <source>
        <dbReference type="Proteomes" id="UP000005408"/>
    </source>
</evidence>
<dbReference type="GO" id="GO:0007229">
    <property type="term" value="P:integrin-mediated signaling pathway"/>
    <property type="evidence" value="ECO:0007669"/>
    <property type="project" value="UniProtKB-KW"/>
</dbReference>
<feature type="domain" description="Integrin beta subunit VWA" evidence="20">
    <location>
        <begin position="30"/>
        <end position="445"/>
    </location>
</feature>
<dbReference type="InterPro" id="IPR032695">
    <property type="entry name" value="Integrin_dom_sf"/>
</dbReference>
<evidence type="ECO:0000259" key="19">
    <source>
        <dbReference type="SMART" id="SM00181"/>
    </source>
</evidence>
<feature type="domain" description="EGF-like" evidence="19">
    <location>
        <begin position="493"/>
        <end position="524"/>
    </location>
</feature>
<proteinExistence type="inferred from homology"/>
<dbReference type="GO" id="GO:0098609">
    <property type="term" value="P:cell-cell adhesion"/>
    <property type="evidence" value="ECO:0007669"/>
    <property type="project" value="TreeGrafter"/>
</dbReference>
<keyword evidence="3" id="KW-1003">Cell membrane</keyword>
<keyword evidence="6" id="KW-0479">Metal-binding</keyword>
<dbReference type="GO" id="GO:0046872">
    <property type="term" value="F:metal ion binding"/>
    <property type="evidence" value="ECO:0007669"/>
    <property type="project" value="UniProtKB-KW"/>
</dbReference>
<dbReference type="EnsemblMetazoa" id="G32779.1">
    <property type="protein sequence ID" value="G32779.1:cds"/>
    <property type="gene ID" value="G32779"/>
</dbReference>
<dbReference type="FunFam" id="2.10.25.10:FF:000036">
    <property type="entry name" value="Integrin beta"/>
    <property type="match status" value="1"/>
</dbReference>
<feature type="domain" description="EGF-like" evidence="19">
    <location>
        <begin position="570"/>
        <end position="602"/>
    </location>
</feature>
<evidence type="ECO:0000256" key="17">
    <source>
        <dbReference type="RuleBase" id="RU000633"/>
    </source>
</evidence>
<evidence type="ECO:0000256" key="9">
    <source>
        <dbReference type="ARBA" id="ARBA00022837"/>
    </source>
</evidence>
<keyword evidence="12 18" id="KW-1133">Transmembrane helix</keyword>
<keyword evidence="9" id="KW-0106">Calcium</keyword>
<feature type="domain" description="EGF-like" evidence="19">
    <location>
        <begin position="446"/>
        <end position="483"/>
    </location>
</feature>
<dbReference type="InterPro" id="IPR012896">
    <property type="entry name" value="Integrin_bsu_tail"/>
</dbReference>
<evidence type="ECO:0000256" key="16">
    <source>
        <dbReference type="ARBA" id="ARBA00023180"/>
    </source>
</evidence>
<dbReference type="GO" id="GO:0009986">
    <property type="term" value="C:cell surface"/>
    <property type="evidence" value="ECO:0007669"/>
    <property type="project" value="TreeGrafter"/>
</dbReference>
<evidence type="ECO:0000256" key="4">
    <source>
        <dbReference type="ARBA" id="ARBA00022536"/>
    </source>
</evidence>
<evidence type="ECO:0000256" key="15">
    <source>
        <dbReference type="ARBA" id="ARBA00023157"/>
    </source>
</evidence>
<dbReference type="GO" id="GO:0005925">
    <property type="term" value="C:focal adhesion"/>
    <property type="evidence" value="ECO:0007669"/>
    <property type="project" value="TreeGrafter"/>
</dbReference>
<dbReference type="PRINTS" id="PR01186">
    <property type="entry name" value="INTEGRINB"/>
</dbReference>
<keyword evidence="15" id="KW-1015">Disulfide bond</keyword>
<dbReference type="PROSITE" id="PS52047">
    <property type="entry name" value="I_EGF_2"/>
    <property type="match status" value="2"/>
</dbReference>
<keyword evidence="16" id="KW-0325">Glycoprotein</keyword>
<keyword evidence="4" id="KW-0245">EGF-like domain</keyword>
<feature type="transmembrane region" description="Helical" evidence="18">
    <location>
        <begin position="698"/>
        <end position="720"/>
    </location>
</feature>
<keyword evidence="11 17" id="KW-0130">Cell adhesion</keyword>
<dbReference type="SUPFAM" id="SSF69687">
    <property type="entry name" value="Integrin beta tail domain"/>
    <property type="match status" value="1"/>
</dbReference>
<dbReference type="Gene3D" id="3.40.50.410">
    <property type="entry name" value="von Willebrand factor, type A domain"/>
    <property type="match status" value="2"/>
</dbReference>
<comment type="subcellular location">
    <subcellularLocation>
        <location evidence="1 17">Cell membrane</location>
        <topology evidence="1 17">Single-pass type I membrane protein</topology>
    </subcellularLocation>
</comment>
<dbReference type="Gene3D" id="1.20.5.100">
    <property type="entry name" value="Cytochrome c1, transmembrane anchor, C-terminal"/>
    <property type="match status" value="1"/>
</dbReference>
<organism evidence="22 23">
    <name type="scientific">Magallana gigas</name>
    <name type="common">Pacific oyster</name>
    <name type="synonym">Crassostrea gigas</name>
    <dbReference type="NCBI Taxonomy" id="29159"/>
    <lineage>
        <taxon>Eukaryota</taxon>
        <taxon>Metazoa</taxon>
        <taxon>Spiralia</taxon>
        <taxon>Lophotrochozoa</taxon>
        <taxon>Mollusca</taxon>
        <taxon>Bivalvia</taxon>
        <taxon>Autobranchia</taxon>
        <taxon>Pteriomorphia</taxon>
        <taxon>Ostreida</taxon>
        <taxon>Ostreoidea</taxon>
        <taxon>Ostreidae</taxon>
        <taxon>Magallana</taxon>
    </lineage>
</organism>
<dbReference type="Pfam" id="PF00362">
    <property type="entry name" value="Integrin_beta"/>
    <property type="match status" value="2"/>
</dbReference>
<evidence type="ECO:0000256" key="7">
    <source>
        <dbReference type="ARBA" id="ARBA00022729"/>
    </source>
</evidence>
<dbReference type="GO" id="GO:0005178">
    <property type="term" value="F:integrin binding"/>
    <property type="evidence" value="ECO:0007669"/>
    <property type="project" value="TreeGrafter"/>
</dbReference>
<evidence type="ECO:0000256" key="14">
    <source>
        <dbReference type="ARBA" id="ARBA00023136"/>
    </source>
</evidence>
<evidence type="ECO:0000256" key="10">
    <source>
        <dbReference type="ARBA" id="ARBA00022842"/>
    </source>
</evidence>
<keyword evidence="5 17" id="KW-0812">Transmembrane</keyword>
<dbReference type="PANTHER" id="PTHR10082:SF60">
    <property type="entry name" value="INTEGRIN BETA-PS"/>
    <property type="match status" value="1"/>
</dbReference>
<dbReference type="SMART" id="SM01242">
    <property type="entry name" value="Integrin_B_tail"/>
    <property type="match status" value="1"/>
</dbReference>
<dbReference type="GO" id="GO:0016477">
    <property type="term" value="P:cell migration"/>
    <property type="evidence" value="ECO:0007669"/>
    <property type="project" value="TreeGrafter"/>
</dbReference>
<evidence type="ECO:0000256" key="8">
    <source>
        <dbReference type="ARBA" id="ARBA00022737"/>
    </source>
</evidence>
<evidence type="ECO:0000256" key="2">
    <source>
        <dbReference type="ARBA" id="ARBA00007449"/>
    </source>
</evidence>
<feature type="domain" description="Integrin beta subunit tail" evidence="21">
    <location>
        <begin position="611"/>
        <end position="696"/>
    </location>
</feature>
<dbReference type="SMART" id="SM00181">
    <property type="entry name" value="EGF"/>
    <property type="match status" value="6"/>
</dbReference>
<dbReference type="GO" id="GO:0033627">
    <property type="term" value="P:cell adhesion mediated by integrin"/>
    <property type="evidence" value="ECO:0007669"/>
    <property type="project" value="TreeGrafter"/>
</dbReference>
<evidence type="ECO:0000256" key="13">
    <source>
        <dbReference type="ARBA" id="ARBA00023037"/>
    </source>
</evidence>
<sequence length="1545" mass="173330">MAISQNYFTNLLANCDQLHSVRGRECSGSRCGDCLVNEGCTWCKDKEFAFQRCGALLTILKDGCTEIVKRKAHTVDILENNDFSDGGDLGQNAVQLKPQRIKIKLIPNNALAYVMIHYKIARNFPLDIYFLIDPSMNNLIASLFELTSDIAKEISGLTTDFRSQKSCEKTPTKCITPDSFLHRQPLISDVAAFKNALNWTVNQECGDNALNQTEDLDTVGGLFDGLMQDRIGWRKKARRMIIYATDSNYHQAGDGRIAGILEPNDGLCHLDVNGRYIKSEMQDYPSVGQLIKKARENNMNVIFVFRGVNNTNIRQGYYDGLARHFPGRIRNAFPLGFDSNDILSIIRDSYRTLHRTVKLSTSRGPDELNLGIYTNCRTEGRILDKTNLCENLAVNEWKVLLQANFSLAFRSNFTFCPSKRSFNMTIYHEGLDDRVEIEVEHECQCDCQREPEAKPNSTNCNQRGTYECGVCHCNEGWSGDSCQCDQRGTDTEACGTEAGICSNAGICTCRRCVCFEGYGGDRCECNNHICPAHNRSLCGGSERGKCSCGKCACTTGYSGVMCECPKSVETCRSQNGTICSDRGVCECGKCRCDQGFRGTMCEECHACPGSCEANYNCIECVSFKQGIYNDTMCKERCHNINTVPLLYYEDTYLTENYKHCILQDRFGCIIHFNVYNASNNQTIQVKAMKRCPSRPIDAILIGLSISGAVLLAGFIVVIIWKILTLLYDNAEYAELESEMKNPVWERCTCLVTADVVVEGQQCSGSKCSDCLIKEGCVWCQDQGFKAKRCGSFSEMKENECKDVVQRKNHAVEILENNAFSDGGPGLDPIQIKPQRIRIRLAPNSALRNVMIHYKVAKNFPLDLYFLHNPSMSLENLVTNFTEIADDIVNEISNLTTNFRLGFGTAMDKVIAPFVHRDPEHLLHPCNIQNMECDNPYSFLHRKSFTANTAEFKDVFSKVNHSGNQDIGEGMFDGLMQVMVCGDKIGWRNKARRMVVYATDVNFHQAGDGRTAGILEPNDCECHLDDTGKYTKAEIQDFPSVGQIIQKARENNINVIFVIGGNESSIIRSNYYDKLARYLPGGNHKASALSNDYKNIVDSIRDSYRSLCESVKLLTSGVPNELLLSLYSNCRTGGRLFDRTSICEGLALDEWANFTIVLRSNMTSCPSQRSSNMTIFPEGIEDRVEIEVEHECKCDCEQEPEAEPNSTKCNQRGTYECGMCHCNEGWSGDSCECDERGSEMEACGTEAGICSNVGNCTCRKCDCFQGYSGLKCECNDMACPSHNGSLCGGPAHGNCTCRKCVCTSEFSGTACDCLKSDETCRAYNGTICSSHGVCDCGKCRCNPGFSGALCDTCLSGKPIYMECTPTTQNLITSNCYSRHTDPDNQNKYEGIEPTQIDVHEYKKLENVEENESTTTKNQNKYVKIDNIRVSTHKYTKLEDINKSNPDTPETQCKYDEIDQTQVGTHKYRKLGEIKKAYHDISEKCDNYEQIDQIEADVHKYSKLREAQEIELDSPENRNSYDEINEKEIDDDHYMEIKQIKEIKLHR</sequence>
<dbReference type="GO" id="GO:0007160">
    <property type="term" value="P:cell-matrix adhesion"/>
    <property type="evidence" value="ECO:0007669"/>
    <property type="project" value="TreeGrafter"/>
</dbReference>
<dbReference type="Pfam" id="PF18372">
    <property type="entry name" value="I-EGF_1"/>
    <property type="match status" value="2"/>
</dbReference>
<dbReference type="InterPro" id="IPR040622">
    <property type="entry name" value="EGF_integrin_1"/>
</dbReference>
<keyword evidence="8" id="KW-0677">Repeat</keyword>
<evidence type="ECO:0000256" key="6">
    <source>
        <dbReference type="ARBA" id="ARBA00022723"/>
    </source>
</evidence>
<feature type="domain" description="EGF-like" evidence="19">
    <location>
        <begin position="1318"/>
        <end position="1350"/>
    </location>
</feature>
<dbReference type="SMART" id="SM00187">
    <property type="entry name" value="INB"/>
    <property type="match status" value="2"/>
</dbReference>
<dbReference type="GO" id="GO:0008305">
    <property type="term" value="C:integrin complex"/>
    <property type="evidence" value="ECO:0007669"/>
    <property type="project" value="TreeGrafter"/>
</dbReference>
<evidence type="ECO:0000313" key="22">
    <source>
        <dbReference type="EnsemblMetazoa" id="G32779.1:cds"/>
    </source>
</evidence>
<dbReference type="InterPro" id="IPR015812">
    <property type="entry name" value="Integrin_bsu"/>
</dbReference>
<keyword evidence="10" id="KW-0460">Magnesium</keyword>
<dbReference type="InterPro" id="IPR002369">
    <property type="entry name" value="Integrin_bsu_VWA"/>
</dbReference>
<evidence type="ECO:0000259" key="20">
    <source>
        <dbReference type="SMART" id="SM00187"/>
    </source>
</evidence>
<keyword evidence="14 18" id="KW-0472">Membrane</keyword>